<evidence type="ECO:0000256" key="1">
    <source>
        <dbReference type="SAM" id="MobiDB-lite"/>
    </source>
</evidence>
<keyword evidence="4" id="KW-1185">Reference proteome</keyword>
<protein>
    <recommendedName>
        <fullName evidence="2">DUF4350 domain-containing protein</fullName>
    </recommendedName>
</protein>
<name>A0A830EWZ1_9EURY</name>
<evidence type="ECO:0000313" key="4">
    <source>
        <dbReference type="Proteomes" id="UP000628840"/>
    </source>
</evidence>
<proteinExistence type="predicted"/>
<feature type="region of interest" description="Disordered" evidence="1">
    <location>
        <begin position="312"/>
        <end position="345"/>
    </location>
</feature>
<dbReference type="Pfam" id="PF14258">
    <property type="entry name" value="DUF4350"/>
    <property type="match status" value="1"/>
</dbReference>
<dbReference type="AlphaFoldDB" id="A0A830EWZ1"/>
<reference evidence="3 4" key="1">
    <citation type="journal article" date="2019" name="Int. J. Syst. Evol. Microbiol.">
        <title>The Global Catalogue of Microorganisms (GCM) 10K type strain sequencing project: providing services to taxonomists for standard genome sequencing and annotation.</title>
        <authorList>
            <consortium name="The Broad Institute Genomics Platform"/>
            <consortium name="The Broad Institute Genome Sequencing Center for Infectious Disease"/>
            <person name="Wu L."/>
            <person name="Ma J."/>
        </authorList>
    </citation>
    <scope>NUCLEOTIDE SEQUENCE [LARGE SCALE GENOMIC DNA]</scope>
    <source>
        <strain evidence="3 4">JCM 19585</strain>
    </source>
</reference>
<sequence length="345" mass="34351">MQASDLRTLVVPFAAAVMLVVAVTAGAGVVADYADGPRSTQPDAPAYDAATLLADPVADDGTVPTPDASESKTVVVDVSHGNAVSRSTLQPLVNALVAGGHDVRFYGGGSSPVGYASSEGSAFARTLQDADALVVANPASAYSGDEVDTVEEFSDAGGRVLLLADTPSSATSATSLLGLSTGTSSSASGQPDDVAARFGLTFDAGYLYDMTENANNFQYVYGTPSGGSEFAGDAERVVFDAAVPVVADDDVTTAVAVEDASYSTTRKDGTYSVVVRDGNVVAVGDTWAFSPDGATVADNEVLVGDTAEFLVSGSKTPGAPQTGSPGSTGGTTLPTGGSTGASATA</sequence>
<dbReference type="EMBL" id="BMPF01000003">
    <property type="protein sequence ID" value="GGL38051.1"/>
    <property type="molecule type" value="Genomic_DNA"/>
</dbReference>
<dbReference type="RefSeq" id="WP_188883800.1">
    <property type="nucleotide sequence ID" value="NZ_BMPF01000003.1"/>
</dbReference>
<dbReference type="Proteomes" id="UP000628840">
    <property type="component" value="Unassembled WGS sequence"/>
</dbReference>
<organism evidence="3 4">
    <name type="scientific">Halarchaeum grantii</name>
    <dbReference type="NCBI Taxonomy" id="1193105"/>
    <lineage>
        <taxon>Archaea</taxon>
        <taxon>Methanobacteriati</taxon>
        <taxon>Methanobacteriota</taxon>
        <taxon>Stenosarchaea group</taxon>
        <taxon>Halobacteria</taxon>
        <taxon>Halobacteriales</taxon>
        <taxon>Halobacteriaceae</taxon>
    </lineage>
</organism>
<feature type="compositionally biased region" description="Low complexity" evidence="1">
    <location>
        <begin position="316"/>
        <end position="345"/>
    </location>
</feature>
<accession>A0A830EWZ1</accession>
<feature type="domain" description="DUF4350" evidence="2">
    <location>
        <begin position="123"/>
        <end position="294"/>
    </location>
</feature>
<comment type="caution">
    <text evidence="3">The sequence shown here is derived from an EMBL/GenBank/DDBJ whole genome shotgun (WGS) entry which is preliminary data.</text>
</comment>
<gene>
    <name evidence="3" type="ORF">GCM10009037_22040</name>
</gene>
<evidence type="ECO:0000313" key="3">
    <source>
        <dbReference type="EMBL" id="GGL38051.1"/>
    </source>
</evidence>
<dbReference type="OrthoDB" id="239338at2157"/>
<dbReference type="InterPro" id="IPR025646">
    <property type="entry name" value="DUF4350"/>
</dbReference>
<evidence type="ECO:0000259" key="2">
    <source>
        <dbReference type="Pfam" id="PF14258"/>
    </source>
</evidence>